<feature type="region of interest" description="Disordered" evidence="5">
    <location>
        <begin position="1"/>
        <end position="21"/>
    </location>
</feature>
<feature type="short sequence motif" description="DGA/G" evidence="4">
    <location>
        <begin position="243"/>
        <end position="245"/>
    </location>
</feature>
<evidence type="ECO:0000256" key="5">
    <source>
        <dbReference type="SAM" id="MobiDB-lite"/>
    </source>
</evidence>
<evidence type="ECO:0000256" key="2">
    <source>
        <dbReference type="ARBA" id="ARBA00022963"/>
    </source>
</evidence>
<gene>
    <name evidence="7" type="ORF">F6X42_37915</name>
</gene>
<feature type="compositionally biased region" description="Basic residues" evidence="5">
    <location>
        <begin position="1"/>
        <end position="10"/>
    </location>
</feature>
<proteinExistence type="predicted"/>
<keyword evidence="8" id="KW-1185">Reference proteome</keyword>
<name>A0ABR7Q0G0_9BURK</name>
<keyword evidence="2 4" id="KW-0442">Lipid degradation</keyword>
<accession>A0ABR7Q0G0</accession>
<dbReference type="RefSeq" id="WP_187638900.1">
    <property type="nucleotide sequence ID" value="NZ_VZQQ01000077.1"/>
</dbReference>
<dbReference type="InterPro" id="IPR002641">
    <property type="entry name" value="PNPLA_dom"/>
</dbReference>
<reference evidence="7 8" key="1">
    <citation type="submission" date="2019-09" db="EMBL/GenBank/DDBJ databases">
        <title>Paraburkholderia podalyriae sp. nov., A South African Podalyria-associated rhizobium.</title>
        <authorList>
            <person name="Mavima L."/>
            <person name="Beukes C.W."/>
            <person name="Palmer M."/>
            <person name="De Meyer S.E."/>
            <person name="James E.K."/>
            <person name="Maluk M."/>
            <person name="Avontuur J.R."/>
            <person name="Chan W.Y."/>
            <person name="Venter S.N."/>
            <person name="Steenkamp E.T."/>
        </authorList>
    </citation>
    <scope>NUCLEOTIDE SEQUENCE [LARGE SCALE GENOMIC DNA]</scope>
    <source>
        <strain evidence="7 8">WC7.3b</strain>
    </source>
</reference>
<dbReference type="InterPro" id="IPR016035">
    <property type="entry name" value="Acyl_Trfase/lysoPLipase"/>
</dbReference>
<dbReference type="InterPro" id="IPR021095">
    <property type="entry name" value="DUF3734"/>
</dbReference>
<protein>
    <submittedName>
        <fullName evidence="7">Patatin-like phospholipase family protein</fullName>
    </submittedName>
</protein>
<dbReference type="Proteomes" id="UP000736373">
    <property type="component" value="Unassembled WGS sequence"/>
</dbReference>
<keyword evidence="1 4" id="KW-0378">Hydrolase</keyword>
<feature type="active site" description="Nucleophile" evidence="4">
    <location>
        <position position="75"/>
    </location>
</feature>
<organism evidence="7 8">
    <name type="scientific">Paraburkholderia podalyriae</name>
    <dbReference type="NCBI Taxonomy" id="1938811"/>
    <lineage>
        <taxon>Bacteria</taxon>
        <taxon>Pseudomonadati</taxon>
        <taxon>Pseudomonadota</taxon>
        <taxon>Betaproteobacteria</taxon>
        <taxon>Burkholderiales</taxon>
        <taxon>Burkholderiaceae</taxon>
        <taxon>Paraburkholderia</taxon>
    </lineage>
</organism>
<sequence>MAQRNLKRARVGVSGDGEGAGPAVAAGLRRHPRLPNYETVALMLQGGGALGAYQAGVFQGLDEAGIEPNWIAGISIGALNTAIIAGNPPEQRVERLLQFWETICQPAFGLPLPAPIEHVLFNSSEAVRKAFTAAQAMSAIVEGQRGFFVPRFPPPLPTVSGPPQLASYYDTTPLKTTLESLCDFDRINSGEIRVSVGAVNCGTGNFAYFDNTRATLRPEHFIASGALPPGFAAVEIDGQFYWDGGLMSNTPLYEVLQSTPRRDTLAFQVDLWSAIGPVPDNITDVQGRMKDIQYSSRTRLVTDMLQRSQRFRHVLREVLDRVPVEQRDDPWCELAEDLSCSKRYNVVHLIYRHKEYEGHYKDFQFGLSTMREHWRSGLEDIRHSLEQPGWLDLPDNDAGFVTHDIHRDSR</sequence>
<dbReference type="CDD" id="cd07209">
    <property type="entry name" value="Pat_hypo_Ecoli_Z1214_like"/>
    <property type="match status" value="1"/>
</dbReference>
<evidence type="ECO:0000313" key="8">
    <source>
        <dbReference type="Proteomes" id="UP000736373"/>
    </source>
</evidence>
<keyword evidence="3 4" id="KW-0443">Lipid metabolism</keyword>
<evidence type="ECO:0000256" key="4">
    <source>
        <dbReference type="PROSITE-ProRule" id="PRU01161"/>
    </source>
</evidence>
<dbReference type="InterPro" id="IPR050301">
    <property type="entry name" value="NTE"/>
</dbReference>
<dbReference type="Pfam" id="PF12536">
    <property type="entry name" value="DUF3734"/>
    <property type="match status" value="1"/>
</dbReference>
<evidence type="ECO:0000259" key="6">
    <source>
        <dbReference type="PROSITE" id="PS51635"/>
    </source>
</evidence>
<dbReference type="PANTHER" id="PTHR14226">
    <property type="entry name" value="NEUROPATHY TARGET ESTERASE/SWISS CHEESE D.MELANOGASTER"/>
    <property type="match status" value="1"/>
</dbReference>
<comment type="caution">
    <text evidence="7">The sequence shown here is derived from an EMBL/GenBank/DDBJ whole genome shotgun (WGS) entry which is preliminary data.</text>
</comment>
<dbReference type="Pfam" id="PF01734">
    <property type="entry name" value="Patatin"/>
    <property type="match status" value="1"/>
</dbReference>
<feature type="domain" description="PNPLA" evidence="6">
    <location>
        <begin position="42"/>
        <end position="256"/>
    </location>
</feature>
<dbReference type="EMBL" id="VZQQ01000077">
    <property type="protein sequence ID" value="MBC8752024.1"/>
    <property type="molecule type" value="Genomic_DNA"/>
</dbReference>
<evidence type="ECO:0000256" key="3">
    <source>
        <dbReference type="ARBA" id="ARBA00023098"/>
    </source>
</evidence>
<dbReference type="Gene3D" id="3.40.1090.10">
    <property type="entry name" value="Cytosolic phospholipase A2 catalytic domain"/>
    <property type="match status" value="2"/>
</dbReference>
<dbReference type="SUPFAM" id="SSF52151">
    <property type="entry name" value="FabD/lysophospholipase-like"/>
    <property type="match status" value="1"/>
</dbReference>
<dbReference type="PANTHER" id="PTHR14226:SF57">
    <property type="entry name" value="BLR7027 PROTEIN"/>
    <property type="match status" value="1"/>
</dbReference>
<dbReference type="PROSITE" id="PS51635">
    <property type="entry name" value="PNPLA"/>
    <property type="match status" value="1"/>
</dbReference>
<feature type="short sequence motif" description="GXSXG" evidence="4">
    <location>
        <begin position="73"/>
        <end position="77"/>
    </location>
</feature>
<evidence type="ECO:0000313" key="7">
    <source>
        <dbReference type="EMBL" id="MBC8752024.1"/>
    </source>
</evidence>
<feature type="short sequence motif" description="GXGXXG" evidence="4">
    <location>
        <begin position="46"/>
        <end position="51"/>
    </location>
</feature>
<evidence type="ECO:0000256" key="1">
    <source>
        <dbReference type="ARBA" id="ARBA00022801"/>
    </source>
</evidence>
<feature type="active site" description="Proton acceptor" evidence="4">
    <location>
        <position position="243"/>
    </location>
</feature>